<sequence>MGTGEENTPAKPSKPASSTQEIPATPAYHDWSSSMQAFYGAGAAPPPFFASTVASPTPHPYLWGSQHPLMPPYGTPVPYPAIYPPGGVYAHPTMATVPFINSKLGTKNVELEGKGAEGKDRTSNKKSKGTSGGKVGEIAKAASGSGNDAGSQSAESGSEGSSDASDENANQQVSVYIPGIPVVIAGVEFTAGKKGTFDQMLADVTLLIANAQSSTGEAVQAPVAGKPVASMPATNLNIGMDLWNASPAAAGAAKMRPSGTPSAVVAPAAMIGREGVMPDQWIQDERELKRQKRKQSNRESARRSRLRKQAECEELQARVETLTTENRNLRDELQRLSEECEKLTTENTSIKEELTQICGPEAVANLEQSKPTSVPPTP</sequence>
<protein>
    <submittedName>
        <fullName evidence="1">Uncharacterized protein</fullName>
    </submittedName>
</protein>
<reference evidence="2" key="1">
    <citation type="journal article" date="2023" name="G3 (Bethesda)">
        <title>Genome assembly and association tests identify interacting loci associated with vigor, precocity, and sex in interspecific pistachio rootstocks.</title>
        <authorList>
            <person name="Palmer W."/>
            <person name="Jacygrad E."/>
            <person name="Sagayaradj S."/>
            <person name="Cavanaugh K."/>
            <person name="Han R."/>
            <person name="Bertier L."/>
            <person name="Beede B."/>
            <person name="Kafkas S."/>
            <person name="Golino D."/>
            <person name="Preece J."/>
            <person name="Michelmore R."/>
        </authorList>
    </citation>
    <scope>NUCLEOTIDE SEQUENCE [LARGE SCALE GENOMIC DNA]</scope>
</reference>
<comment type="caution">
    <text evidence="1">The sequence shown here is derived from an EMBL/GenBank/DDBJ whole genome shotgun (WGS) entry which is preliminary data.</text>
</comment>
<evidence type="ECO:0000313" key="2">
    <source>
        <dbReference type="Proteomes" id="UP001163603"/>
    </source>
</evidence>
<dbReference type="EMBL" id="CM047740">
    <property type="protein sequence ID" value="KAJ0040688.1"/>
    <property type="molecule type" value="Genomic_DNA"/>
</dbReference>
<organism evidence="1 2">
    <name type="scientific">Pistacia integerrima</name>
    <dbReference type="NCBI Taxonomy" id="434235"/>
    <lineage>
        <taxon>Eukaryota</taxon>
        <taxon>Viridiplantae</taxon>
        <taxon>Streptophyta</taxon>
        <taxon>Embryophyta</taxon>
        <taxon>Tracheophyta</taxon>
        <taxon>Spermatophyta</taxon>
        <taxon>Magnoliopsida</taxon>
        <taxon>eudicotyledons</taxon>
        <taxon>Gunneridae</taxon>
        <taxon>Pentapetalae</taxon>
        <taxon>rosids</taxon>
        <taxon>malvids</taxon>
        <taxon>Sapindales</taxon>
        <taxon>Anacardiaceae</taxon>
        <taxon>Pistacia</taxon>
    </lineage>
</organism>
<gene>
    <name evidence="1" type="ORF">Pint_28237</name>
</gene>
<evidence type="ECO:0000313" key="1">
    <source>
        <dbReference type="EMBL" id="KAJ0040688.1"/>
    </source>
</evidence>
<accession>A0ACC0YQE2</accession>
<dbReference type="Proteomes" id="UP001163603">
    <property type="component" value="Chromosome 5"/>
</dbReference>
<keyword evidence="2" id="KW-1185">Reference proteome</keyword>
<proteinExistence type="predicted"/>
<name>A0ACC0YQE2_9ROSI</name>